<sequence length="154" mass="16831">MTPTYHRAPLADLDPHVLYRVLRLRVQVFVVEQDCAYEDLDGRDLEPGAELLWAADGDEVVSTVRVLHEPAALRIGRVATAPAARSRGVAAELMRRAVDRCTQLDPAASIVLDAQAHLAAWYARFGFVVDGEPFEEDGIPHLPMRRPGGSGHGA</sequence>
<comment type="caution">
    <text evidence="2">The sequence shown here is derived from an EMBL/GenBank/DDBJ whole genome shotgun (WGS) entry which is preliminary data.</text>
</comment>
<dbReference type="Gene3D" id="3.40.630.30">
    <property type="match status" value="1"/>
</dbReference>
<dbReference type="Pfam" id="PF13673">
    <property type="entry name" value="Acetyltransf_10"/>
    <property type="match status" value="1"/>
</dbReference>
<protein>
    <recommendedName>
        <fullName evidence="1">N-acetyltransferase domain-containing protein</fullName>
    </recommendedName>
</protein>
<dbReference type="GO" id="GO:0016747">
    <property type="term" value="F:acyltransferase activity, transferring groups other than amino-acyl groups"/>
    <property type="evidence" value="ECO:0007669"/>
    <property type="project" value="InterPro"/>
</dbReference>
<name>A0A512PFI7_9CELL</name>
<dbReference type="SUPFAM" id="SSF55729">
    <property type="entry name" value="Acyl-CoA N-acyltransferases (Nat)"/>
    <property type="match status" value="1"/>
</dbReference>
<dbReference type="InterPro" id="IPR000182">
    <property type="entry name" value="GNAT_dom"/>
</dbReference>
<dbReference type="InterPro" id="IPR016181">
    <property type="entry name" value="Acyl_CoA_acyltransferase"/>
</dbReference>
<evidence type="ECO:0000259" key="1">
    <source>
        <dbReference type="PROSITE" id="PS51186"/>
    </source>
</evidence>
<evidence type="ECO:0000313" key="3">
    <source>
        <dbReference type="Proteomes" id="UP000321798"/>
    </source>
</evidence>
<feature type="domain" description="N-acetyltransferase" evidence="1">
    <location>
        <begin position="8"/>
        <end position="149"/>
    </location>
</feature>
<reference evidence="2 3" key="1">
    <citation type="submission" date="2019-07" db="EMBL/GenBank/DDBJ databases">
        <title>Whole genome shotgun sequence of Cellulomonas soli NBRC 109434.</title>
        <authorList>
            <person name="Hosoyama A."/>
            <person name="Uohara A."/>
            <person name="Ohji S."/>
            <person name="Ichikawa N."/>
        </authorList>
    </citation>
    <scope>NUCLEOTIDE SEQUENCE [LARGE SCALE GENOMIC DNA]</scope>
    <source>
        <strain evidence="2 3">NBRC 109434</strain>
    </source>
</reference>
<dbReference type="RefSeq" id="WP_146953767.1">
    <property type="nucleotide sequence ID" value="NZ_BAABBJ010000002.1"/>
</dbReference>
<dbReference type="OrthoDB" id="9796171at2"/>
<dbReference type="CDD" id="cd04301">
    <property type="entry name" value="NAT_SF"/>
    <property type="match status" value="1"/>
</dbReference>
<accession>A0A512PFI7</accession>
<dbReference type="EMBL" id="BKAL01000010">
    <property type="protein sequence ID" value="GEP69969.1"/>
    <property type="molecule type" value="Genomic_DNA"/>
</dbReference>
<keyword evidence="3" id="KW-1185">Reference proteome</keyword>
<dbReference type="Proteomes" id="UP000321798">
    <property type="component" value="Unassembled WGS sequence"/>
</dbReference>
<gene>
    <name evidence="2" type="ORF">CSO01_26840</name>
</gene>
<evidence type="ECO:0000313" key="2">
    <source>
        <dbReference type="EMBL" id="GEP69969.1"/>
    </source>
</evidence>
<proteinExistence type="predicted"/>
<dbReference type="PROSITE" id="PS51186">
    <property type="entry name" value="GNAT"/>
    <property type="match status" value="1"/>
</dbReference>
<dbReference type="AlphaFoldDB" id="A0A512PFI7"/>
<organism evidence="2 3">
    <name type="scientific">Cellulomonas soli</name>
    <dbReference type="NCBI Taxonomy" id="931535"/>
    <lineage>
        <taxon>Bacteria</taxon>
        <taxon>Bacillati</taxon>
        <taxon>Actinomycetota</taxon>
        <taxon>Actinomycetes</taxon>
        <taxon>Micrococcales</taxon>
        <taxon>Cellulomonadaceae</taxon>
        <taxon>Cellulomonas</taxon>
    </lineage>
</organism>